<dbReference type="Proteomes" id="UP001153714">
    <property type="component" value="Chromosome 20"/>
</dbReference>
<evidence type="ECO:0000256" key="4">
    <source>
        <dbReference type="ARBA" id="ARBA00023136"/>
    </source>
</evidence>
<keyword evidence="4 5" id="KW-0472">Membrane</keyword>
<dbReference type="PANTHER" id="PTHR22950:SF349">
    <property type="entry name" value="AMINO ACID TRANSPORTER TRANSMEMBRANE DOMAIN-CONTAINING PROTEIN"/>
    <property type="match status" value="1"/>
</dbReference>
<reference evidence="7" key="2">
    <citation type="submission" date="2022-10" db="EMBL/GenBank/DDBJ databases">
        <authorList>
            <consortium name="ENA_rothamsted_submissions"/>
            <consortium name="culmorum"/>
            <person name="King R."/>
        </authorList>
    </citation>
    <scope>NUCLEOTIDE SEQUENCE</scope>
</reference>
<keyword evidence="2 5" id="KW-0812">Transmembrane</keyword>
<dbReference type="PANTHER" id="PTHR22950">
    <property type="entry name" value="AMINO ACID TRANSPORTER"/>
    <property type="match status" value="1"/>
</dbReference>
<dbReference type="EMBL" id="OU893351">
    <property type="protein sequence ID" value="CAH0757088.1"/>
    <property type="molecule type" value="Genomic_DNA"/>
</dbReference>
<keyword evidence="8" id="KW-1185">Reference proteome</keyword>
<proteinExistence type="predicted"/>
<protein>
    <recommendedName>
        <fullName evidence="6">Amino acid transporter transmembrane domain-containing protein</fullName>
    </recommendedName>
</protein>
<evidence type="ECO:0000313" key="7">
    <source>
        <dbReference type="EMBL" id="CAH0757088.1"/>
    </source>
</evidence>
<sequence length="282" mass="31886">MSYPDLGEASVACFPNSKVTKLARPFRYIIDFVICLDLFGSCACYQLIIAKSIKQLVEDVQTTPLEGLNGNPHLRVYLAAMLIPVVLICLITHLKWLAPFSIAANFVIYFIAPDTIFRRRVNILCVLNNIYLSMSSRRIPGVVDRTKRRNAWSLHKSFASSIFIALFIHTRHLLRAIRENVIAMFTAIYYATQNNPGFENLKPYNGYYETLEFAGMIVFSMSCAGIVIPIENNMAEPHKFPLALFFGMALIVFGTMMVSFFGYVGYLEKSESPITVNFPMTV</sequence>
<name>A0A9P0C8V4_9NEOP</name>
<dbReference type="OrthoDB" id="2417221at2759"/>
<gene>
    <name evidence="7" type="ORF">DIATSA_LOCUS7655</name>
</gene>
<feature type="transmembrane region" description="Helical" evidence="5">
    <location>
        <begin position="242"/>
        <end position="266"/>
    </location>
</feature>
<keyword evidence="3 5" id="KW-1133">Transmembrane helix</keyword>
<evidence type="ECO:0000259" key="6">
    <source>
        <dbReference type="Pfam" id="PF01490"/>
    </source>
</evidence>
<feature type="transmembrane region" description="Helical" evidence="5">
    <location>
        <begin position="28"/>
        <end position="48"/>
    </location>
</feature>
<dbReference type="InterPro" id="IPR013057">
    <property type="entry name" value="AA_transpt_TM"/>
</dbReference>
<accession>A0A9P0C8V4</accession>
<evidence type="ECO:0000256" key="5">
    <source>
        <dbReference type="SAM" id="Phobius"/>
    </source>
</evidence>
<dbReference type="GO" id="GO:0015179">
    <property type="term" value="F:L-amino acid transmembrane transporter activity"/>
    <property type="evidence" value="ECO:0007669"/>
    <property type="project" value="TreeGrafter"/>
</dbReference>
<dbReference type="GO" id="GO:0005774">
    <property type="term" value="C:vacuolar membrane"/>
    <property type="evidence" value="ECO:0007669"/>
    <property type="project" value="TreeGrafter"/>
</dbReference>
<dbReference type="Pfam" id="PF01490">
    <property type="entry name" value="Aa_trans"/>
    <property type="match status" value="1"/>
</dbReference>
<evidence type="ECO:0000256" key="3">
    <source>
        <dbReference type="ARBA" id="ARBA00022989"/>
    </source>
</evidence>
<dbReference type="AlphaFoldDB" id="A0A9P0C8V4"/>
<evidence type="ECO:0000313" key="8">
    <source>
        <dbReference type="Proteomes" id="UP001153714"/>
    </source>
</evidence>
<feature type="transmembrane region" description="Helical" evidence="5">
    <location>
        <begin position="74"/>
        <end position="91"/>
    </location>
</feature>
<feature type="transmembrane region" description="Helical" evidence="5">
    <location>
        <begin position="213"/>
        <end position="230"/>
    </location>
</feature>
<feature type="domain" description="Amino acid transporter transmembrane" evidence="6">
    <location>
        <begin position="21"/>
        <end position="280"/>
    </location>
</feature>
<reference evidence="7" key="1">
    <citation type="submission" date="2021-12" db="EMBL/GenBank/DDBJ databases">
        <authorList>
            <person name="King R."/>
        </authorList>
    </citation>
    <scope>NUCLEOTIDE SEQUENCE</scope>
</reference>
<comment type="subcellular location">
    <subcellularLocation>
        <location evidence="1">Membrane</location>
        <topology evidence="1">Multi-pass membrane protein</topology>
    </subcellularLocation>
</comment>
<organism evidence="7 8">
    <name type="scientific">Diatraea saccharalis</name>
    <name type="common">sugarcane borer</name>
    <dbReference type="NCBI Taxonomy" id="40085"/>
    <lineage>
        <taxon>Eukaryota</taxon>
        <taxon>Metazoa</taxon>
        <taxon>Ecdysozoa</taxon>
        <taxon>Arthropoda</taxon>
        <taxon>Hexapoda</taxon>
        <taxon>Insecta</taxon>
        <taxon>Pterygota</taxon>
        <taxon>Neoptera</taxon>
        <taxon>Endopterygota</taxon>
        <taxon>Lepidoptera</taxon>
        <taxon>Glossata</taxon>
        <taxon>Ditrysia</taxon>
        <taxon>Pyraloidea</taxon>
        <taxon>Crambidae</taxon>
        <taxon>Crambinae</taxon>
        <taxon>Diatraea</taxon>
    </lineage>
</organism>
<evidence type="ECO:0000256" key="1">
    <source>
        <dbReference type="ARBA" id="ARBA00004141"/>
    </source>
</evidence>
<evidence type="ECO:0000256" key="2">
    <source>
        <dbReference type="ARBA" id="ARBA00022692"/>
    </source>
</evidence>